<dbReference type="PIRSF" id="PIRSF000193">
    <property type="entry name" value="Pyrrol-5-carb_rd"/>
    <property type="match status" value="1"/>
</dbReference>
<dbReference type="InterPro" id="IPR036291">
    <property type="entry name" value="NAD(P)-bd_dom_sf"/>
</dbReference>
<dbReference type="Proteomes" id="UP000315825">
    <property type="component" value="Unassembled WGS sequence"/>
</dbReference>
<dbReference type="InterPro" id="IPR000304">
    <property type="entry name" value="Pyrroline-COOH_reductase"/>
</dbReference>
<dbReference type="GO" id="GO:0005737">
    <property type="term" value="C:cytoplasm"/>
    <property type="evidence" value="ECO:0007669"/>
    <property type="project" value="UniProtKB-SubCell"/>
</dbReference>
<feature type="domain" description="Pyrroline-5-carboxylate reductase dimerisation" evidence="7">
    <location>
        <begin position="151"/>
        <end position="254"/>
    </location>
</feature>
<dbReference type="AlphaFoldDB" id="A0A520MXP1"/>
<evidence type="ECO:0000256" key="1">
    <source>
        <dbReference type="ARBA" id="ARBA00005525"/>
    </source>
</evidence>
<dbReference type="InterPro" id="IPR028939">
    <property type="entry name" value="P5C_Rdtase_cat_N"/>
</dbReference>
<proteinExistence type="inferred from homology"/>
<dbReference type="Gene3D" id="1.10.3730.10">
    <property type="entry name" value="ProC C-terminal domain-like"/>
    <property type="match status" value="1"/>
</dbReference>
<keyword evidence="4" id="KW-0028">Amino-acid biosynthesis</keyword>
<comment type="catalytic activity">
    <reaction evidence="4">
        <text>L-proline + NADP(+) = (S)-1-pyrroline-5-carboxylate + NADPH + 2 H(+)</text>
        <dbReference type="Rhea" id="RHEA:14109"/>
        <dbReference type="ChEBI" id="CHEBI:15378"/>
        <dbReference type="ChEBI" id="CHEBI:17388"/>
        <dbReference type="ChEBI" id="CHEBI:57783"/>
        <dbReference type="ChEBI" id="CHEBI:58349"/>
        <dbReference type="ChEBI" id="CHEBI:60039"/>
        <dbReference type="EC" id="1.5.1.2"/>
    </reaction>
</comment>
<dbReference type="Pfam" id="PF14748">
    <property type="entry name" value="P5CR_dimer"/>
    <property type="match status" value="1"/>
</dbReference>
<sequence length="257" mass="28221">MKKLSFIGCGHLAKCLISGLSKDAEIEISGYDIFQGSLDWLVNNGHSVLSIDDCCKNADIIFLCVKPQDLPDLCESLSHVTKEGQEIISVAAGVKLEKLNELLPRTKITRVMTNVGTKDNLGVTAIYSNHKNKSIVSLFNFLGKAIIVDTEDQIDLHTVLIGSTPAFFFDLLNEFEDKMQGIVIDKEIRREITILFLTSIISAIKNDESLDALVDSVASKGGTTEAGLRLLRDKNFNSIFSEAVDKGISRAQELSKD</sequence>
<comment type="pathway">
    <text evidence="4">Amino-acid biosynthesis; L-proline biosynthesis; L-proline from L-glutamate 5-semialdehyde: step 1/1.</text>
</comment>
<keyword evidence="4" id="KW-0963">Cytoplasm</keyword>
<gene>
    <name evidence="4" type="primary">proC</name>
    <name evidence="8" type="ORF">EVA92_03775</name>
</gene>
<dbReference type="PANTHER" id="PTHR11645:SF0">
    <property type="entry name" value="PYRROLINE-5-CARBOXYLATE REDUCTASE 3"/>
    <property type="match status" value="1"/>
</dbReference>
<keyword evidence="2 4" id="KW-0521">NADP</keyword>
<feature type="binding site" evidence="5">
    <location>
        <begin position="7"/>
        <end position="12"/>
    </location>
    <ligand>
        <name>NADP(+)</name>
        <dbReference type="ChEBI" id="CHEBI:58349"/>
    </ligand>
</feature>
<evidence type="ECO:0000259" key="7">
    <source>
        <dbReference type="Pfam" id="PF14748"/>
    </source>
</evidence>
<dbReference type="PANTHER" id="PTHR11645">
    <property type="entry name" value="PYRROLINE-5-CARBOXYLATE REDUCTASE"/>
    <property type="match status" value="1"/>
</dbReference>
<dbReference type="EC" id="1.5.1.2" evidence="4"/>
<keyword evidence="4" id="KW-0641">Proline biosynthesis</keyword>
<feature type="domain" description="Pyrroline-5-carboxylate reductase catalytic N-terminal" evidence="6">
    <location>
        <begin position="3"/>
        <end position="93"/>
    </location>
</feature>
<dbReference type="EMBL" id="SHBE01000007">
    <property type="protein sequence ID" value="RZO25992.1"/>
    <property type="molecule type" value="Genomic_DNA"/>
</dbReference>
<dbReference type="InterPro" id="IPR008927">
    <property type="entry name" value="6-PGluconate_DH-like_C_sf"/>
</dbReference>
<dbReference type="Gene3D" id="3.40.50.720">
    <property type="entry name" value="NAD(P)-binding Rossmann-like Domain"/>
    <property type="match status" value="1"/>
</dbReference>
<comment type="caution">
    <text evidence="8">The sequence shown here is derived from an EMBL/GenBank/DDBJ whole genome shotgun (WGS) entry which is preliminary data.</text>
</comment>
<comment type="function">
    <text evidence="4">Catalyzes the reduction of 1-pyrroline-5-carboxylate (PCA) to L-proline.</text>
</comment>
<dbReference type="SUPFAM" id="SSF48179">
    <property type="entry name" value="6-phosphogluconate dehydrogenase C-terminal domain-like"/>
    <property type="match status" value="1"/>
</dbReference>
<dbReference type="SUPFAM" id="SSF51735">
    <property type="entry name" value="NAD(P)-binding Rossmann-fold domains"/>
    <property type="match status" value="1"/>
</dbReference>
<keyword evidence="3 4" id="KW-0560">Oxidoreductase</keyword>
<dbReference type="Pfam" id="PF03807">
    <property type="entry name" value="F420_oxidored"/>
    <property type="match status" value="1"/>
</dbReference>
<evidence type="ECO:0000256" key="5">
    <source>
        <dbReference type="PIRSR" id="PIRSR000193-1"/>
    </source>
</evidence>
<comment type="catalytic activity">
    <reaction evidence="4">
        <text>L-proline + NAD(+) = (S)-1-pyrroline-5-carboxylate + NADH + 2 H(+)</text>
        <dbReference type="Rhea" id="RHEA:14105"/>
        <dbReference type="ChEBI" id="CHEBI:15378"/>
        <dbReference type="ChEBI" id="CHEBI:17388"/>
        <dbReference type="ChEBI" id="CHEBI:57540"/>
        <dbReference type="ChEBI" id="CHEBI:57945"/>
        <dbReference type="ChEBI" id="CHEBI:60039"/>
        <dbReference type="EC" id="1.5.1.2"/>
    </reaction>
</comment>
<evidence type="ECO:0000313" key="9">
    <source>
        <dbReference type="Proteomes" id="UP000315825"/>
    </source>
</evidence>
<accession>A0A520MXP1</accession>
<evidence type="ECO:0000256" key="4">
    <source>
        <dbReference type="HAMAP-Rule" id="MF_01925"/>
    </source>
</evidence>
<evidence type="ECO:0000256" key="2">
    <source>
        <dbReference type="ARBA" id="ARBA00022857"/>
    </source>
</evidence>
<evidence type="ECO:0000259" key="6">
    <source>
        <dbReference type="Pfam" id="PF03807"/>
    </source>
</evidence>
<dbReference type="UniPathway" id="UPA00098">
    <property type="reaction ID" value="UER00361"/>
</dbReference>
<protein>
    <recommendedName>
        <fullName evidence="4">Pyrroline-5-carboxylate reductase</fullName>
        <shortName evidence="4">P5C reductase</shortName>
        <shortName evidence="4">P5CR</shortName>
        <ecNumber evidence="4">1.5.1.2</ecNumber>
    </recommendedName>
    <alternativeName>
        <fullName evidence="4">PCA reductase</fullName>
    </alternativeName>
</protein>
<comment type="similarity">
    <text evidence="1 4">Belongs to the pyrroline-5-carboxylate reductase family.</text>
</comment>
<name>A0A520MXP1_9GAMM</name>
<comment type="subcellular location">
    <subcellularLocation>
        <location evidence="4">Cytoplasm</location>
    </subcellularLocation>
</comment>
<dbReference type="InterPro" id="IPR029036">
    <property type="entry name" value="P5CR_dimer"/>
</dbReference>
<dbReference type="GO" id="GO:0055129">
    <property type="term" value="P:L-proline biosynthetic process"/>
    <property type="evidence" value="ECO:0007669"/>
    <property type="project" value="UniProtKB-UniRule"/>
</dbReference>
<evidence type="ECO:0000256" key="3">
    <source>
        <dbReference type="ARBA" id="ARBA00023002"/>
    </source>
</evidence>
<evidence type="ECO:0000313" key="8">
    <source>
        <dbReference type="EMBL" id="RZO25992.1"/>
    </source>
</evidence>
<organism evidence="8 9">
    <name type="scientific">SAR86 cluster bacterium</name>
    <dbReference type="NCBI Taxonomy" id="2030880"/>
    <lineage>
        <taxon>Bacteria</taxon>
        <taxon>Pseudomonadati</taxon>
        <taxon>Pseudomonadota</taxon>
        <taxon>Gammaproteobacteria</taxon>
        <taxon>SAR86 cluster</taxon>
    </lineage>
</organism>
<dbReference type="HAMAP" id="MF_01925">
    <property type="entry name" value="P5C_reductase"/>
    <property type="match status" value="1"/>
</dbReference>
<dbReference type="GO" id="GO:0004735">
    <property type="term" value="F:pyrroline-5-carboxylate reductase activity"/>
    <property type="evidence" value="ECO:0007669"/>
    <property type="project" value="UniProtKB-UniRule"/>
</dbReference>
<reference evidence="8 9" key="1">
    <citation type="submission" date="2019-02" db="EMBL/GenBank/DDBJ databases">
        <title>Prokaryotic population dynamics and viral predation in marine succession experiment using metagenomics: the confinement effect.</title>
        <authorList>
            <person name="Haro-Moreno J.M."/>
            <person name="Rodriguez-Valera F."/>
            <person name="Lopez-Perez M."/>
        </authorList>
    </citation>
    <scope>NUCLEOTIDE SEQUENCE [LARGE SCALE GENOMIC DNA]</scope>
    <source>
        <strain evidence="8">MED-G159</strain>
    </source>
</reference>